<evidence type="ECO:0000256" key="1">
    <source>
        <dbReference type="ARBA" id="ARBA00004141"/>
    </source>
</evidence>
<evidence type="ECO:0000256" key="7">
    <source>
        <dbReference type="ARBA" id="ARBA00025800"/>
    </source>
</evidence>
<evidence type="ECO:0000256" key="2">
    <source>
        <dbReference type="ARBA" id="ARBA00022448"/>
    </source>
</evidence>
<evidence type="ECO:0000313" key="9">
    <source>
        <dbReference type="EMBL" id="KAK8897225.1"/>
    </source>
</evidence>
<evidence type="ECO:0000256" key="6">
    <source>
        <dbReference type="ARBA" id="ARBA00023136"/>
    </source>
</evidence>
<protein>
    <recommendedName>
        <fullName evidence="8">Vesicle transport protein</fullName>
    </recommendedName>
</protein>
<keyword evidence="10" id="KW-1185">Reference proteome</keyword>
<sequence length="146" mass="16598">MSSFFDMSSYESEDGECLDLTFTQRVMGFVATAIIGVFSGILSIVAISLLRIRKFTLLFAIFNMMILSSTGFLFGFKRQIRSMLEAKRIYAAIGMFFGMFTTILFAMKYKRLIGVIIGFLIEVVSFSYYALSYLPMGTALFHKCFF</sequence>
<accession>A0ABR2L1I0</accession>
<keyword evidence="5 8" id="KW-1133">Transmembrane helix</keyword>
<evidence type="ECO:0000256" key="3">
    <source>
        <dbReference type="ARBA" id="ARBA00022692"/>
    </source>
</evidence>
<feature type="transmembrane region" description="Helical" evidence="8">
    <location>
        <begin position="57"/>
        <end position="76"/>
    </location>
</feature>
<keyword evidence="6 8" id="KW-0472">Membrane</keyword>
<proteinExistence type="inferred from homology"/>
<keyword evidence="3 8" id="KW-0812">Transmembrane</keyword>
<dbReference type="EMBL" id="JAPFFF010000002">
    <property type="protein sequence ID" value="KAK8897225.1"/>
    <property type="molecule type" value="Genomic_DNA"/>
</dbReference>
<organism evidence="9 10">
    <name type="scientific">Tritrichomonas musculus</name>
    <dbReference type="NCBI Taxonomy" id="1915356"/>
    <lineage>
        <taxon>Eukaryota</taxon>
        <taxon>Metamonada</taxon>
        <taxon>Parabasalia</taxon>
        <taxon>Tritrichomonadida</taxon>
        <taxon>Tritrichomonadidae</taxon>
        <taxon>Tritrichomonas</taxon>
    </lineage>
</organism>
<dbReference type="InterPro" id="IPR007305">
    <property type="entry name" value="Vesicle_transpt_Got1/SFT2"/>
</dbReference>
<keyword evidence="4 8" id="KW-0653">Protein transport</keyword>
<feature type="transmembrane region" description="Helical" evidence="8">
    <location>
        <begin position="112"/>
        <end position="131"/>
    </location>
</feature>
<comment type="similarity">
    <text evidence="7 8">Belongs to the SFT2 family.</text>
</comment>
<evidence type="ECO:0000256" key="8">
    <source>
        <dbReference type="RuleBase" id="RU363111"/>
    </source>
</evidence>
<dbReference type="Pfam" id="PF04178">
    <property type="entry name" value="Got1"/>
    <property type="match status" value="1"/>
</dbReference>
<reference evidence="9 10" key="1">
    <citation type="submission" date="2024-04" db="EMBL/GenBank/DDBJ databases">
        <title>Tritrichomonas musculus Genome.</title>
        <authorList>
            <person name="Alves-Ferreira E."/>
            <person name="Grigg M."/>
            <person name="Lorenzi H."/>
            <person name="Galac M."/>
        </authorList>
    </citation>
    <scope>NUCLEOTIDE SEQUENCE [LARGE SCALE GENOMIC DNA]</scope>
    <source>
        <strain evidence="9 10">EAF2021</strain>
    </source>
</reference>
<name>A0ABR2L1I0_9EUKA</name>
<feature type="transmembrane region" description="Helical" evidence="8">
    <location>
        <begin position="88"/>
        <end position="105"/>
    </location>
</feature>
<dbReference type="PANTHER" id="PTHR23137:SF6">
    <property type="entry name" value="VESICLE TRANSPORT PROTEIN"/>
    <property type="match status" value="1"/>
</dbReference>
<feature type="transmembrane region" description="Helical" evidence="8">
    <location>
        <begin position="26"/>
        <end position="50"/>
    </location>
</feature>
<evidence type="ECO:0000256" key="4">
    <source>
        <dbReference type="ARBA" id="ARBA00022927"/>
    </source>
</evidence>
<comment type="caution">
    <text evidence="9">The sequence shown here is derived from an EMBL/GenBank/DDBJ whole genome shotgun (WGS) entry which is preliminary data.</text>
</comment>
<comment type="function">
    <text evidence="8">May be involved in fusion of retrograde transport vesicles derived from an endocytic compartment with the Golgi complex.</text>
</comment>
<dbReference type="Proteomes" id="UP001470230">
    <property type="component" value="Unassembled WGS sequence"/>
</dbReference>
<dbReference type="PANTHER" id="PTHR23137">
    <property type="entry name" value="VESICLE TRANSPORT PROTEIN-RELATED"/>
    <property type="match status" value="1"/>
</dbReference>
<evidence type="ECO:0000313" key="10">
    <source>
        <dbReference type="Proteomes" id="UP001470230"/>
    </source>
</evidence>
<gene>
    <name evidence="9" type="ORF">M9Y10_015164</name>
</gene>
<dbReference type="InterPro" id="IPR011691">
    <property type="entry name" value="Vesicle_transpt_SFT2"/>
</dbReference>
<comment type="subcellular location">
    <subcellularLocation>
        <location evidence="1 8">Membrane</location>
        <topology evidence="1 8">Multi-pass membrane protein</topology>
    </subcellularLocation>
</comment>
<keyword evidence="2 8" id="KW-0813">Transport</keyword>
<evidence type="ECO:0000256" key="5">
    <source>
        <dbReference type="ARBA" id="ARBA00022989"/>
    </source>
</evidence>